<dbReference type="EMBL" id="OU503050">
    <property type="protein sequence ID" value="CAI9777220.1"/>
    <property type="molecule type" value="Genomic_DNA"/>
</dbReference>
<evidence type="ECO:0000313" key="1">
    <source>
        <dbReference type="EMBL" id="CAI9777220.1"/>
    </source>
</evidence>
<dbReference type="InterPro" id="IPR043502">
    <property type="entry name" value="DNA/RNA_pol_sf"/>
</dbReference>
<sequence length="194" mass="22213">MKFSTESDRCFQIHVLENVDQDTFLLYNSSDAYEACIAHSQSTHSYSFEIETSAKFLETNPPYTWKRQFEKLVTGPTRPLPSVQQPPKLELKQLPPHLRYVYLGDSSTLLVIISSLVSEVEKERVLQILMEEKFKPCIDGQRRLNRNMKEVVRAEVLKLIDVGTIYPISGNAWISQVQVVPKKGGITVVQNEKN</sequence>
<gene>
    <name evidence="1" type="ORF">FPE_LOCUS24650</name>
</gene>
<dbReference type="SUPFAM" id="SSF56672">
    <property type="entry name" value="DNA/RNA polymerases"/>
    <property type="match status" value="1"/>
</dbReference>
<name>A0AAD2E732_9LAMI</name>
<evidence type="ECO:0000313" key="2">
    <source>
        <dbReference type="Proteomes" id="UP000834106"/>
    </source>
</evidence>
<dbReference type="Proteomes" id="UP000834106">
    <property type="component" value="Chromosome 15"/>
</dbReference>
<protein>
    <recommendedName>
        <fullName evidence="3">Reverse transcriptase domain-containing protein</fullName>
    </recommendedName>
</protein>
<dbReference type="AlphaFoldDB" id="A0AAD2E732"/>
<dbReference type="Gene3D" id="3.10.10.10">
    <property type="entry name" value="HIV Type 1 Reverse Transcriptase, subunit A, domain 1"/>
    <property type="match status" value="1"/>
</dbReference>
<keyword evidence="2" id="KW-1185">Reference proteome</keyword>
<proteinExistence type="predicted"/>
<evidence type="ECO:0008006" key="3">
    <source>
        <dbReference type="Google" id="ProtNLM"/>
    </source>
</evidence>
<accession>A0AAD2E732</accession>
<organism evidence="1 2">
    <name type="scientific">Fraxinus pennsylvanica</name>
    <dbReference type="NCBI Taxonomy" id="56036"/>
    <lineage>
        <taxon>Eukaryota</taxon>
        <taxon>Viridiplantae</taxon>
        <taxon>Streptophyta</taxon>
        <taxon>Embryophyta</taxon>
        <taxon>Tracheophyta</taxon>
        <taxon>Spermatophyta</taxon>
        <taxon>Magnoliopsida</taxon>
        <taxon>eudicotyledons</taxon>
        <taxon>Gunneridae</taxon>
        <taxon>Pentapetalae</taxon>
        <taxon>asterids</taxon>
        <taxon>lamiids</taxon>
        <taxon>Lamiales</taxon>
        <taxon>Oleaceae</taxon>
        <taxon>Oleeae</taxon>
        <taxon>Fraxinus</taxon>
    </lineage>
</organism>
<reference evidence="1" key="1">
    <citation type="submission" date="2023-05" db="EMBL/GenBank/DDBJ databases">
        <authorList>
            <person name="Huff M."/>
        </authorList>
    </citation>
    <scope>NUCLEOTIDE SEQUENCE</scope>
</reference>